<evidence type="ECO:0000313" key="2">
    <source>
        <dbReference type="EMBL" id="KAL3525210.1"/>
    </source>
</evidence>
<protein>
    <submittedName>
        <fullName evidence="2">Uncharacterized protein</fullName>
    </submittedName>
</protein>
<organism evidence="2 3">
    <name type="scientific">Cinchona calisaya</name>
    <dbReference type="NCBI Taxonomy" id="153742"/>
    <lineage>
        <taxon>Eukaryota</taxon>
        <taxon>Viridiplantae</taxon>
        <taxon>Streptophyta</taxon>
        <taxon>Embryophyta</taxon>
        <taxon>Tracheophyta</taxon>
        <taxon>Spermatophyta</taxon>
        <taxon>Magnoliopsida</taxon>
        <taxon>eudicotyledons</taxon>
        <taxon>Gunneridae</taxon>
        <taxon>Pentapetalae</taxon>
        <taxon>asterids</taxon>
        <taxon>lamiids</taxon>
        <taxon>Gentianales</taxon>
        <taxon>Rubiaceae</taxon>
        <taxon>Cinchonoideae</taxon>
        <taxon>Cinchoneae</taxon>
        <taxon>Cinchona</taxon>
    </lineage>
</organism>
<gene>
    <name evidence="2" type="ORF">ACH5RR_013582</name>
</gene>
<dbReference type="InterPro" id="IPR004320">
    <property type="entry name" value="BPS1_pln"/>
</dbReference>
<comment type="caution">
    <text evidence="2">The sequence shown here is derived from an EMBL/GenBank/DDBJ whole genome shotgun (WGS) entry which is preliminary data.</text>
</comment>
<evidence type="ECO:0000313" key="3">
    <source>
        <dbReference type="Proteomes" id="UP001630127"/>
    </source>
</evidence>
<dbReference type="Proteomes" id="UP001630127">
    <property type="component" value="Unassembled WGS sequence"/>
</dbReference>
<reference evidence="2 3" key="1">
    <citation type="submission" date="2024-11" db="EMBL/GenBank/DDBJ databases">
        <title>A near-complete genome assembly of Cinchona calisaya.</title>
        <authorList>
            <person name="Lian D.C."/>
            <person name="Zhao X.W."/>
            <person name="Wei L."/>
        </authorList>
    </citation>
    <scope>NUCLEOTIDE SEQUENCE [LARGE SCALE GENOMIC DNA]</scope>
    <source>
        <tissue evidence="2">Nenye</tissue>
    </source>
</reference>
<dbReference type="PANTHER" id="PTHR33070:SF109">
    <property type="entry name" value="DOMAIN PROTEIN, PUTATIVE (DUF241)-RELATED"/>
    <property type="match status" value="1"/>
</dbReference>
<keyword evidence="3" id="KW-1185">Reference proteome</keyword>
<evidence type="ECO:0000256" key="1">
    <source>
        <dbReference type="SAM" id="Coils"/>
    </source>
</evidence>
<proteinExistence type="predicted"/>
<name>A0ABD3A3V0_9GENT</name>
<dbReference type="AlphaFoldDB" id="A0ABD3A3V0"/>
<keyword evidence="1" id="KW-0175">Coiled coil</keyword>
<feature type="coiled-coil region" evidence="1">
    <location>
        <begin position="247"/>
        <end position="281"/>
    </location>
</feature>
<dbReference type="PANTHER" id="PTHR33070">
    <property type="entry name" value="OS06G0725500 PROTEIN"/>
    <property type="match status" value="1"/>
</dbReference>
<sequence>MSTYQIRSISLPCRSHPTTLKIEEELNNIKTWETTSSTSDAICKGLCRLAELYKCMDDLLNLPQTIQAPFQQHQNEKWGCEFLDGSVTILDICSITREIVSLLKDNVRDLQSTLRRRKGDSSILETSISKYISFRKKMKKDAKSSISALKQIDQEIADSSLAAFDEHVSSVIRVLREVNSTCIAIFQNVLLFLSSQFSKPNKLSKWSLVSMLMNKGKVGCENDSEKVENELESVDSALFNLCRRNGDESENEKIQFVQNKLENLEASIEGLENGLEGIFSQHPYLYCLNSINADVTSSKVEQSPSLACIFTADCDEAAPTPFDTKYVGRATIASTEITQTTEASLAFKQKETIIDVHHHGAAAQRSGTSVQDLDIHVAAAPVNSTNAATASKPIFSATAISEIADDFAVIWDCSIDDTTSRRPILNAAAAWTISSDATVAGKTDANIAAHKFNIDVAAPEEAIRDDDVLIRNFDDDAATFPKCLTNASKKKKQKK</sequence>
<dbReference type="EMBL" id="JBJUIK010000006">
    <property type="protein sequence ID" value="KAL3525210.1"/>
    <property type="molecule type" value="Genomic_DNA"/>
</dbReference>
<dbReference type="Pfam" id="PF03087">
    <property type="entry name" value="BPS1"/>
    <property type="match status" value="1"/>
</dbReference>
<accession>A0ABD3A3V0</accession>